<dbReference type="Proteomes" id="UP000269721">
    <property type="component" value="Unassembled WGS sequence"/>
</dbReference>
<dbReference type="PANTHER" id="PTHR12046">
    <property type="entry name" value="HISTONE ACETYLTRANSFERASE TYPE B CATALYTIC SUBUNIT"/>
    <property type="match status" value="1"/>
</dbReference>
<dbReference type="EMBL" id="KZ996597">
    <property type="protein sequence ID" value="RKO88620.1"/>
    <property type="molecule type" value="Genomic_DNA"/>
</dbReference>
<reference evidence="3" key="1">
    <citation type="journal article" date="2018" name="Nat. Microbiol.">
        <title>Leveraging single-cell genomics to expand the fungal tree of life.</title>
        <authorList>
            <person name="Ahrendt S.R."/>
            <person name="Quandt C.A."/>
            <person name="Ciobanu D."/>
            <person name="Clum A."/>
            <person name="Salamov A."/>
            <person name="Andreopoulos B."/>
            <person name="Cheng J.F."/>
            <person name="Woyke T."/>
            <person name="Pelin A."/>
            <person name="Henrissat B."/>
            <person name="Reynolds N.K."/>
            <person name="Benny G.L."/>
            <person name="Smith M.E."/>
            <person name="James T.Y."/>
            <person name="Grigoriev I.V."/>
        </authorList>
    </citation>
    <scope>NUCLEOTIDE SEQUENCE [LARGE SCALE GENOMIC DNA]</scope>
</reference>
<evidence type="ECO:0000256" key="1">
    <source>
        <dbReference type="ARBA" id="ARBA00021268"/>
    </source>
</evidence>
<protein>
    <recommendedName>
        <fullName evidence="1">Histone acetyltransferase type B catalytic subunit</fullName>
    </recommendedName>
</protein>
<dbReference type="OrthoDB" id="10253098at2759"/>
<dbReference type="Gene3D" id="3.40.630.30">
    <property type="match status" value="1"/>
</dbReference>
<dbReference type="InterPro" id="IPR017380">
    <property type="entry name" value="Hist_AcTrfase_B-typ_cat-su"/>
</dbReference>
<keyword evidence="2" id="KW-0808">Transferase</keyword>
<dbReference type="GO" id="GO:0031509">
    <property type="term" value="P:subtelomeric heterochromatin formation"/>
    <property type="evidence" value="ECO:0007669"/>
    <property type="project" value="InterPro"/>
</dbReference>
<proteinExistence type="predicted"/>
<keyword evidence="2" id="KW-0012">Acyltransferase</keyword>
<organism evidence="2 3">
    <name type="scientific">Blyttiomyces helicus</name>
    <dbReference type="NCBI Taxonomy" id="388810"/>
    <lineage>
        <taxon>Eukaryota</taxon>
        <taxon>Fungi</taxon>
        <taxon>Fungi incertae sedis</taxon>
        <taxon>Chytridiomycota</taxon>
        <taxon>Chytridiomycota incertae sedis</taxon>
        <taxon>Chytridiomycetes</taxon>
        <taxon>Chytridiomycetes incertae sedis</taxon>
        <taxon>Blyttiomyces</taxon>
    </lineage>
</organism>
<name>A0A4P9WCK1_9FUNG</name>
<evidence type="ECO:0000313" key="3">
    <source>
        <dbReference type="Proteomes" id="UP000269721"/>
    </source>
</evidence>
<accession>A0A4P9WCK1</accession>
<evidence type="ECO:0000313" key="2">
    <source>
        <dbReference type="EMBL" id="RKO88620.1"/>
    </source>
</evidence>
<dbReference type="InterPro" id="IPR016181">
    <property type="entry name" value="Acyl_CoA_acyltransferase"/>
</dbReference>
<dbReference type="SUPFAM" id="SSF55729">
    <property type="entry name" value="Acyl-CoA N-acyltransferases (Nat)"/>
    <property type="match status" value="1"/>
</dbReference>
<dbReference type="AlphaFoldDB" id="A0A4P9WCK1"/>
<dbReference type="GO" id="GO:0004402">
    <property type="term" value="F:histone acetyltransferase activity"/>
    <property type="evidence" value="ECO:0007669"/>
    <property type="project" value="InterPro"/>
</dbReference>
<keyword evidence="3" id="KW-1185">Reference proteome</keyword>
<gene>
    <name evidence="2" type="ORF">BDK51DRAFT_31172</name>
</gene>
<feature type="non-terminal residue" evidence="2">
    <location>
        <position position="1"/>
    </location>
</feature>
<dbReference type="GO" id="GO:0005634">
    <property type="term" value="C:nucleus"/>
    <property type="evidence" value="ECO:0007669"/>
    <property type="project" value="InterPro"/>
</dbReference>
<sequence>CTFKTPRFKQYHNRLQLFLHWYIDGASFIVESDDGWEILFLFEKRIIGGREKYSIVGYCTYYNFFHWPMNKRMRIRYKAAIRYQAARVADADYPTDETVNSFVLRENSQFLILPPFQKKGHGARMYKHLYETFRRDPQILEMTVEDPNDEFQLLRDRADLHQLRSESAFDGLVAPVDVKTVQELKAKFKINRKKTNQAAYLPIFKSDPFGVLATILPNLLPHRFERKLVRPHSFHEDLIV</sequence>
<dbReference type="GO" id="GO:0000781">
    <property type="term" value="C:chromosome, telomeric region"/>
    <property type="evidence" value="ECO:0007669"/>
    <property type="project" value="GOC"/>
</dbReference>